<evidence type="ECO:0000259" key="2">
    <source>
        <dbReference type="PROSITE" id="PS50975"/>
    </source>
</evidence>
<name>A0AAW6XUW6_STRAG</name>
<dbReference type="PROSITE" id="PS50975">
    <property type="entry name" value="ATP_GRASP"/>
    <property type="match status" value="1"/>
</dbReference>
<evidence type="ECO:0000256" key="1">
    <source>
        <dbReference type="PROSITE-ProRule" id="PRU00409"/>
    </source>
</evidence>
<dbReference type="Proteomes" id="UP001230629">
    <property type="component" value="Unassembled WGS sequence"/>
</dbReference>
<keyword evidence="1" id="KW-0547">Nucleotide-binding</keyword>
<feature type="non-terminal residue" evidence="3">
    <location>
        <position position="1"/>
    </location>
</feature>
<protein>
    <recommendedName>
        <fullName evidence="2">ATP-grasp domain-containing protein</fullName>
    </recommendedName>
</protein>
<accession>A0AAW6XUW6</accession>
<dbReference type="InterPro" id="IPR051602">
    <property type="entry name" value="ACC_Biotin_Carboxylase"/>
</dbReference>
<evidence type="ECO:0000313" key="4">
    <source>
        <dbReference type="Proteomes" id="UP001230629"/>
    </source>
</evidence>
<comment type="caution">
    <text evidence="3">The sequence shown here is derived from an EMBL/GenBank/DDBJ whole genome shotgun (WGS) entry which is preliminary data.</text>
</comment>
<dbReference type="Gene3D" id="3.30.470.20">
    <property type="entry name" value="ATP-grasp fold, B domain"/>
    <property type="match status" value="1"/>
</dbReference>
<dbReference type="PROSITE" id="PS00867">
    <property type="entry name" value="CPSASE_2"/>
    <property type="match status" value="1"/>
</dbReference>
<dbReference type="GO" id="GO:0046872">
    <property type="term" value="F:metal ion binding"/>
    <property type="evidence" value="ECO:0007669"/>
    <property type="project" value="InterPro"/>
</dbReference>
<dbReference type="Pfam" id="PF02786">
    <property type="entry name" value="CPSase_L_D2"/>
    <property type="match status" value="1"/>
</dbReference>
<dbReference type="EMBL" id="JASOIH010000659">
    <property type="protein sequence ID" value="MDK6900879.1"/>
    <property type="molecule type" value="Genomic_DNA"/>
</dbReference>
<keyword evidence="1" id="KW-0067">ATP-binding</keyword>
<proteinExistence type="predicted"/>
<feature type="domain" description="ATP-grasp" evidence="2">
    <location>
        <begin position="4"/>
        <end position="62"/>
    </location>
</feature>
<dbReference type="InterPro" id="IPR005479">
    <property type="entry name" value="CPAse_ATP-bd"/>
</dbReference>
<dbReference type="InterPro" id="IPR011761">
    <property type="entry name" value="ATP-grasp"/>
</dbReference>
<reference evidence="3" key="1">
    <citation type="submission" date="2023-05" db="EMBL/GenBank/DDBJ databases">
        <title>Cataloging the Phylogenetic Diversity of Human Bladder Bacteria.</title>
        <authorList>
            <person name="Du J."/>
        </authorList>
    </citation>
    <scope>NUCLEOTIDE SEQUENCE</scope>
    <source>
        <strain evidence="3">UMB8703</strain>
    </source>
</reference>
<dbReference type="PANTHER" id="PTHR48095:SF2">
    <property type="entry name" value="BIOTIN CARBOXYLASE, CHLOROPLASTIC"/>
    <property type="match status" value="1"/>
</dbReference>
<sequence length="77" mass="8644">TEWSRRLFEAVDYVGLGTCEFLVEPDGRVNFLEVNPRLQVEHTVSEEVTGMDLVREQILIASGAELSEVPAPRAHSF</sequence>
<dbReference type="AlphaFoldDB" id="A0AAW6XUW6"/>
<dbReference type="SUPFAM" id="SSF56059">
    <property type="entry name" value="Glutathione synthetase ATP-binding domain-like"/>
    <property type="match status" value="1"/>
</dbReference>
<gene>
    <name evidence="3" type="ORF">QP229_13065</name>
</gene>
<evidence type="ECO:0000313" key="3">
    <source>
        <dbReference type="EMBL" id="MDK6900879.1"/>
    </source>
</evidence>
<dbReference type="GO" id="GO:0005524">
    <property type="term" value="F:ATP binding"/>
    <property type="evidence" value="ECO:0007669"/>
    <property type="project" value="UniProtKB-UniRule"/>
</dbReference>
<feature type="non-terminal residue" evidence="3">
    <location>
        <position position="77"/>
    </location>
</feature>
<dbReference type="PANTHER" id="PTHR48095">
    <property type="entry name" value="PYRUVATE CARBOXYLASE SUBUNIT A"/>
    <property type="match status" value="1"/>
</dbReference>
<organism evidence="3 4">
    <name type="scientific">Streptococcus agalactiae</name>
    <dbReference type="NCBI Taxonomy" id="1311"/>
    <lineage>
        <taxon>Bacteria</taxon>
        <taxon>Bacillati</taxon>
        <taxon>Bacillota</taxon>
        <taxon>Bacilli</taxon>
        <taxon>Lactobacillales</taxon>
        <taxon>Streptococcaceae</taxon>
        <taxon>Streptococcus</taxon>
    </lineage>
</organism>